<protein>
    <submittedName>
        <fullName evidence="2">Class B sortase</fullName>
    </submittedName>
</protein>
<gene>
    <name evidence="2" type="ORF">H8S20_10190</name>
</gene>
<dbReference type="EMBL" id="JACOOO010000016">
    <property type="protein sequence ID" value="MBC5629263.1"/>
    <property type="molecule type" value="Genomic_DNA"/>
</dbReference>
<proteinExistence type="predicted"/>
<dbReference type="Pfam" id="PF04203">
    <property type="entry name" value="Sortase"/>
    <property type="match status" value="1"/>
</dbReference>
<dbReference type="InterPro" id="IPR023365">
    <property type="entry name" value="Sortase_dom-sf"/>
</dbReference>
<dbReference type="InterPro" id="IPR009835">
    <property type="entry name" value="SrtB"/>
</dbReference>
<dbReference type="RefSeq" id="WP_186860046.1">
    <property type="nucleotide sequence ID" value="NZ_JACOOO010000016.1"/>
</dbReference>
<dbReference type="InterPro" id="IPR005754">
    <property type="entry name" value="Sortase"/>
</dbReference>
<comment type="caution">
    <text evidence="2">The sequence shown here is derived from an EMBL/GenBank/DDBJ whole genome shotgun (WGS) entry which is preliminary data.</text>
</comment>
<sequence length="169" mass="19808">WIFVPNTNINYPVVKPDNNEEYLYKNFKGEENKGGSIFIDSRNTLEDDNIILHGHNMKDKSMFGTLSNLLKSEFLNDNKNIYIYLENEVLEYEIFSVYVTHGEDFPYKRNFLDYEDFYNYIDSAMNKSVQSLRYDDDGKKNIITLSTCTNATGDERTIVNAKLKSIKYN</sequence>
<reference evidence="2 3" key="1">
    <citation type="submission" date="2020-08" db="EMBL/GenBank/DDBJ databases">
        <title>Genome public.</title>
        <authorList>
            <person name="Liu C."/>
            <person name="Sun Q."/>
        </authorList>
    </citation>
    <scope>NUCLEOTIDE SEQUENCE [LARGE SCALE GENOMIC DNA]</scope>
    <source>
        <strain evidence="2 3">NSJ-6</strain>
    </source>
</reference>
<evidence type="ECO:0000256" key="1">
    <source>
        <dbReference type="ARBA" id="ARBA00022801"/>
    </source>
</evidence>
<name>A0ABR7DD29_9CLOT</name>
<feature type="non-terminal residue" evidence="2">
    <location>
        <position position="1"/>
    </location>
</feature>
<accession>A0ABR7DD29</accession>
<keyword evidence="3" id="KW-1185">Reference proteome</keyword>
<evidence type="ECO:0000313" key="3">
    <source>
        <dbReference type="Proteomes" id="UP000596929"/>
    </source>
</evidence>
<evidence type="ECO:0000313" key="2">
    <source>
        <dbReference type="EMBL" id="MBC5629263.1"/>
    </source>
</evidence>
<dbReference type="Gene3D" id="2.40.260.10">
    <property type="entry name" value="Sortase"/>
    <property type="match status" value="1"/>
</dbReference>
<dbReference type="SUPFAM" id="SSF63817">
    <property type="entry name" value="Sortase"/>
    <property type="match status" value="1"/>
</dbReference>
<dbReference type="Proteomes" id="UP000596929">
    <property type="component" value="Unassembled WGS sequence"/>
</dbReference>
<organism evidence="2 3">
    <name type="scientific">Clostridium hominis</name>
    <dbReference type="NCBI Taxonomy" id="2763036"/>
    <lineage>
        <taxon>Bacteria</taxon>
        <taxon>Bacillati</taxon>
        <taxon>Bacillota</taxon>
        <taxon>Clostridia</taxon>
        <taxon>Eubacteriales</taxon>
        <taxon>Clostridiaceae</taxon>
        <taxon>Clostridium</taxon>
    </lineage>
</organism>
<dbReference type="CDD" id="cd05826">
    <property type="entry name" value="Sortase_B"/>
    <property type="match status" value="1"/>
</dbReference>
<keyword evidence="1" id="KW-0378">Hydrolase</keyword>